<reference evidence="11 12" key="1">
    <citation type="submission" date="2018-08" db="EMBL/GenBank/DDBJ databases">
        <title>A genome reference for cultivated species of the human gut microbiota.</title>
        <authorList>
            <person name="Zou Y."/>
            <person name="Xue W."/>
            <person name="Luo G."/>
        </authorList>
    </citation>
    <scope>NUCLEOTIDE SEQUENCE [LARGE SCALE GENOMIC DNA]</scope>
    <source>
        <strain evidence="11 12">AM47-6BH</strain>
    </source>
</reference>
<evidence type="ECO:0000256" key="8">
    <source>
        <dbReference type="SAM" id="Phobius"/>
    </source>
</evidence>
<keyword evidence="3 8" id="KW-0812">Transmembrane</keyword>
<evidence type="ECO:0000256" key="4">
    <source>
        <dbReference type="ARBA" id="ARBA00022989"/>
    </source>
</evidence>
<keyword evidence="4 8" id="KW-1133">Transmembrane helix</keyword>
<comment type="subcellular location">
    <subcellularLocation>
        <location evidence="1">Cell membrane</location>
        <topology evidence="1">Multi-pass membrane protein</topology>
    </subcellularLocation>
</comment>
<feature type="domain" description="MacB-like periplasmic core" evidence="10">
    <location>
        <begin position="19"/>
        <end position="216"/>
    </location>
</feature>
<comment type="caution">
    <text evidence="11">The sequence shown here is derived from an EMBL/GenBank/DDBJ whole genome shotgun (WGS) entry which is preliminary data.</text>
</comment>
<evidence type="ECO:0000259" key="10">
    <source>
        <dbReference type="Pfam" id="PF12704"/>
    </source>
</evidence>
<keyword evidence="5 8" id="KW-0472">Membrane</keyword>
<keyword evidence="2" id="KW-1003">Cell membrane</keyword>
<dbReference type="Pfam" id="PF02687">
    <property type="entry name" value="FtsX"/>
    <property type="match status" value="2"/>
</dbReference>
<dbReference type="GO" id="GO:0005886">
    <property type="term" value="C:plasma membrane"/>
    <property type="evidence" value="ECO:0007669"/>
    <property type="project" value="UniProtKB-SubCell"/>
</dbReference>
<evidence type="ECO:0000256" key="1">
    <source>
        <dbReference type="ARBA" id="ARBA00004651"/>
    </source>
</evidence>
<sequence>MNLMKKLTLKNLKLNRKRTIVTIVGIILATALLSALVTLVSSFQYSMIEYQKQKDGDFHVKFSGVKMSELSEFKNNRNIESTFETMGMGFAKLDGCKNEDKPYAYVMATDEAGFEKGCFNLIEGRMAKNEDEIVIPRHLKTNGRIDIKVGDEITLDIGKRYDSSTESVIWENIAYEHEAETLTDTVTKQYKVVGIMERPGYGMEDYSAAGYTFVTYSDELAAIDNGTKSEESEADNTLTVYSRYTQKALRNKDAVTADIIGVDEKLFEKANNSSVEMSAEESDRFLKEMENAKYDIYINRFLISYECVFPIDGTFKALFTVATVVALIIILTSVYCIKNSFNISITEKIRQYGMLASVGATRRQIKSSVKTEAAMLGVVGIPVGTMSGILASLILVKVVNALSAGWLNFALSFHTSLPALILAVILSIATIYFSATGSARRAAKVTPLEAIRNTKEIKIKSSKLKTPAIIGRIWGIGGVISYKNIKRNNKKYRTTVTSIVICSVTFIVISYFMSMAFSMVGMSYASADYNIGINMSYKKDIHIDIEKLSKLVSGIEGVDDYLVGAGYDFDVDKPEYTKEYGEYCRQLYDDSEDVSQMFLITVLDDKSYDKYASDAGIKNAAAGAILVNKGTFDVYNENSSKYVKKEMELYKYKAGDTIEYGYNVYDDASSDDNAAEGDTESSTDDNNAVEGDTESGTEDNSGYVDEETINNGVRKTVDVTIVGVTDKVPTGYKGYGNTTLLFMNQKGFESLWADGKSGNELKPGHASYSAYVVAENADEYQDTFEKETEGNPEYSQISFYVSNLDKQMRDEKSLFTLLGVFAYGLIVVIALIGITNIINTLSTGMELRSREFATLRSIGMTDKQFAGMVRLESVFISVKALVIGVPLGILISYLLCVMMNRMDDAIIYEPPYKAIILCIVVVIMLIYAIMKLSMTKLRHNNIIETIKNENL</sequence>
<feature type="transmembrane region" description="Helical" evidence="8">
    <location>
        <begin position="880"/>
        <end position="900"/>
    </location>
</feature>
<dbReference type="EMBL" id="QSES01000010">
    <property type="protein sequence ID" value="RGZ93508.1"/>
    <property type="molecule type" value="Genomic_DNA"/>
</dbReference>
<evidence type="ECO:0000256" key="7">
    <source>
        <dbReference type="SAM" id="MobiDB-lite"/>
    </source>
</evidence>
<gene>
    <name evidence="11" type="ORF">DW967_06630</name>
</gene>
<feature type="transmembrane region" description="Helical" evidence="8">
    <location>
        <begin position="492"/>
        <end position="513"/>
    </location>
</feature>
<protein>
    <submittedName>
        <fullName evidence="11">Peptide ABC transporter permease</fullName>
    </submittedName>
</protein>
<accession>A0A413Q7N7</accession>
<feature type="region of interest" description="Disordered" evidence="7">
    <location>
        <begin position="669"/>
        <end position="705"/>
    </location>
</feature>
<feature type="domain" description="ABC3 transporter permease C-terminal" evidence="9">
    <location>
        <begin position="825"/>
        <end position="941"/>
    </location>
</feature>
<feature type="domain" description="ABC3 transporter permease C-terminal" evidence="9">
    <location>
        <begin position="324"/>
        <end position="447"/>
    </location>
</feature>
<evidence type="ECO:0000313" key="11">
    <source>
        <dbReference type="EMBL" id="RGZ93508.1"/>
    </source>
</evidence>
<dbReference type="Proteomes" id="UP000283721">
    <property type="component" value="Unassembled WGS sequence"/>
</dbReference>
<evidence type="ECO:0000256" key="2">
    <source>
        <dbReference type="ARBA" id="ARBA00022475"/>
    </source>
</evidence>
<feature type="transmembrane region" description="Helical" evidence="8">
    <location>
        <begin position="912"/>
        <end position="930"/>
    </location>
</feature>
<evidence type="ECO:0000256" key="5">
    <source>
        <dbReference type="ARBA" id="ARBA00023136"/>
    </source>
</evidence>
<feature type="transmembrane region" description="Helical" evidence="8">
    <location>
        <begin position="373"/>
        <end position="396"/>
    </location>
</feature>
<feature type="transmembrane region" description="Helical" evidence="8">
    <location>
        <begin position="317"/>
        <end position="337"/>
    </location>
</feature>
<feature type="transmembrane region" description="Helical" evidence="8">
    <location>
        <begin position="416"/>
        <end position="435"/>
    </location>
</feature>
<dbReference type="AlphaFoldDB" id="A0A413Q7N7"/>
<dbReference type="InterPro" id="IPR003838">
    <property type="entry name" value="ABC3_permease_C"/>
</dbReference>
<evidence type="ECO:0000259" key="9">
    <source>
        <dbReference type="Pfam" id="PF02687"/>
    </source>
</evidence>
<dbReference type="InterPro" id="IPR025857">
    <property type="entry name" value="MacB_PCD"/>
</dbReference>
<evidence type="ECO:0000256" key="3">
    <source>
        <dbReference type="ARBA" id="ARBA00022692"/>
    </source>
</evidence>
<comment type="similarity">
    <text evidence="6">Belongs to the ABC-4 integral membrane protein family.</text>
</comment>
<name>A0A413Q7N7_9FIRM</name>
<feature type="compositionally biased region" description="Acidic residues" evidence="7">
    <location>
        <begin position="669"/>
        <end position="683"/>
    </location>
</feature>
<evidence type="ECO:0000313" key="12">
    <source>
        <dbReference type="Proteomes" id="UP000283721"/>
    </source>
</evidence>
<dbReference type="InterPro" id="IPR050250">
    <property type="entry name" value="Macrolide_Exporter_MacB"/>
</dbReference>
<dbReference type="GO" id="GO:0022857">
    <property type="term" value="F:transmembrane transporter activity"/>
    <property type="evidence" value="ECO:0007669"/>
    <property type="project" value="TreeGrafter"/>
</dbReference>
<dbReference type="Pfam" id="PF12704">
    <property type="entry name" value="MacB_PCD"/>
    <property type="match status" value="1"/>
</dbReference>
<proteinExistence type="inferred from homology"/>
<dbReference type="PANTHER" id="PTHR30572">
    <property type="entry name" value="MEMBRANE COMPONENT OF TRANSPORTER-RELATED"/>
    <property type="match status" value="1"/>
</dbReference>
<dbReference type="PANTHER" id="PTHR30572:SF4">
    <property type="entry name" value="ABC TRANSPORTER PERMEASE YTRF"/>
    <property type="match status" value="1"/>
</dbReference>
<evidence type="ECO:0000256" key="6">
    <source>
        <dbReference type="ARBA" id="ARBA00038076"/>
    </source>
</evidence>
<organism evidence="11 12">
    <name type="scientific">Agathobacter rectalis</name>
    <dbReference type="NCBI Taxonomy" id="39491"/>
    <lineage>
        <taxon>Bacteria</taxon>
        <taxon>Bacillati</taxon>
        <taxon>Bacillota</taxon>
        <taxon>Clostridia</taxon>
        <taxon>Lachnospirales</taxon>
        <taxon>Lachnospiraceae</taxon>
        <taxon>Agathobacter</taxon>
    </lineage>
</organism>
<feature type="transmembrane region" description="Helical" evidence="8">
    <location>
        <begin position="814"/>
        <end position="838"/>
    </location>
</feature>